<evidence type="ECO:0000256" key="1">
    <source>
        <dbReference type="ARBA" id="ARBA00001602"/>
    </source>
</evidence>
<comment type="function">
    <text evidence="8">Provides the (R)-glutamate required for cell wall biosynthesis.</text>
</comment>
<dbReference type="PANTHER" id="PTHR21198">
    <property type="entry name" value="GLUTAMATE RACEMASE"/>
    <property type="match status" value="1"/>
</dbReference>
<evidence type="ECO:0000256" key="4">
    <source>
        <dbReference type="ARBA" id="ARBA00022984"/>
    </source>
</evidence>
<dbReference type="Gene3D" id="3.40.50.1860">
    <property type="match status" value="2"/>
</dbReference>
<dbReference type="InterPro" id="IPR033134">
    <property type="entry name" value="Asp/Glu_racemase_AS_2"/>
</dbReference>
<dbReference type="UniPathway" id="UPA00219"/>
<keyword evidence="10" id="KW-1185">Reference proteome</keyword>
<feature type="active site" description="Proton donor/acceptor" evidence="8">
    <location>
        <position position="185"/>
    </location>
</feature>
<feature type="binding site" evidence="8">
    <location>
        <begin position="13"/>
        <end position="14"/>
    </location>
    <ligand>
        <name>substrate</name>
    </ligand>
</feature>
<dbReference type="GO" id="GO:0071555">
    <property type="term" value="P:cell wall organization"/>
    <property type="evidence" value="ECO:0007669"/>
    <property type="project" value="UniProtKB-KW"/>
</dbReference>
<dbReference type="RefSeq" id="WP_073600578.1">
    <property type="nucleotide sequence ID" value="NZ_MRCB01000021.1"/>
</dbReference>
<dbReference type="PROSITE" id="PS00924">
    <property type="entry name" value="ASP_GLU_RACEMASE_2"/>
    <property type="match status" value="1"/>
</dbReference>
<evidence type="ECO:0000256" key="3">
    <source>
        <dbReference type="ARBA" id="ARBA00022960"/>
    </source>
</evidence>
<proteinExistence type="inferred from homology"/>
<evidence type="ECO:0000256" key="2">
    <source>
        <dbReference type="ARBA" id="ARBA00013090"/>
    </source>
</evidence>
<sequence>MRESQYSQIGIFDSGVGGLTVLKELYQQLPNESILYFADTARLPYGNRSPEEITQFVREILTWMADRGVKMVIMACNTSSALALETVQSEFHLPILGLILPGARAAVQKGRRIGVISTPATAASNAYLNAVKEIDPTAEVWQVGCPEFVPLIEQNRIRDPHTKKVATKYLEPLLARQIDTLIYGCTHYPHLEPLLQEILPSRVRLIDPAKYVVTAAEQELEILGLKSSRLPLPTRFCVSGSPEKFAQASRPWLGYVPVVEQVSLPAIAAPTISLETLE</sequence>
<dbReference type="Pfam" id="PF01177">
    <property type="entry name" value="Asp_Glu_race"/>
    <property type="match status" value="1"/>
</dbReference>
<dbReference type="Proteomes" id="UP000186868">
    <property type="component" value="Unassembled WGS sequence"/>
</dbReference>
<accession>A0A1U7HCL4</accession>
<dbReference type="PANTHER" id="PTHR21198:SF2">
    <property type="entry name" value="GLUTAMATE RACEMASE"/>
    <property type="match status" value="1"/>
</dbReference>
<feature type="binding site" evidence="8">
    <location>
        <begin position="45"/>
        <end position="46"/>
    </location>
    <ligand>
        <name>substrate</name>
    </ligand>
</feature>
<feature type="binding site" evidence="8">
    <location>
        <begin position="77"/>
        <end position="78"/>
    </location>
    <ligand>
        <name>substrate</name>
    </ligand>
</feature>
<dbReference type="FunFam" id="3.40.50.1860:FF:000002">
    <property type="entry name" value="Glutamate racemase"/>
    <property type="match status" value="1"/>
</dbReference>
<organism evidence="9 10">
    <name type="scientific">Hydrococcus rivularis NIES-593</name>
    <dbReference type="NCBI Taxonomy" id="1921803"/>
    <lineage>
        <taxon>Bacteria</taxon>
        <taxon>Bacillati</taxon>
        <taxon>Cyanobacteriota</taxon>
        <taxon>Cyanophyceae</taxon>
        <taxon>Pleurocapsales</taxon>
        <taxon>Hydrococcaceae</taxon>
        <taxon>Hydrococcus</taxon>
    </lineage>
</organism>
<dbReference type="InterPro" id="IPR004391">
    <property type="entry name" value="Glu_race"/>
</dbReference>
<dbReference type="EC" id="5.1.1.3" evidence="2 8"/>
<comment type="pathway">
    <text evidence="8">Cell wall biogenesis; peptidoglycan biosynthesis.</text>
</comment>
<name>A0A1U7HCL4_9CYAN</name>
<dbReference type="InterPro" id="IPR015942">
    <property type="entry name" value="Asp/Glu/hydantoin_racemase"/>
</dbReference>
<reference evidence="9 10" key="1">
    <citation type="submission" date="2016-11" db="EMBL/GenBank/DDBJ databases">
        <title>Draft Genome Sequences of Nine Cyanobacterial Strains from Diverse Habitats.</title>
        <authorList>
            <person name="Zhu T."/>
            <person name="Hou S."/>
            <person name="Lu X."/>
            <person name="Hess W.R."/>
        </authorList>
    </citation>
    <scope>NUCLEOTIDE SEQUENCE [LARGE SCALE GENOMIC DNA]</scope>
    <source>
        <strain evidence="9 10">NIES-593</strain>
    </source>
</reference>
<dbReference type="InterPro" id="IPR018187">
    <property type="entry name" value="Asp/Glu_racemase_AS_1"/>
</dbReference>
<dbReference type="AlphaFoldDB" id="A0A1U7HCL4"/>
<dbReference type="OrthoDB" id="9801055at2"/>
<keyword evidence="5 8" id="KW-0413">Isomerase</keyword>
<dbReference type="EMBL" id="MRCB01000021">
    <property type="protein sequence ID" value="OKH21342.1"/>
    <property type="molecule type" value="Genomic_DNA"/>
</dbReference>
<comment type="similarity">
    <text evidence="8">Belongs to the aspartate/glutamate racemases family.</text>
</comment>
<feature type="binding site" evidence="8">
    <location>
        <begin position="186"/>
        <end position="187"/>
    </location>
    <ligand>
        <name>substrate</name>
    </ligand>
</feature>
<evidence type="ECO:0000313" key="10">
    <source>
        <dbReference type="Proteomes" id="UP000186868"/>
    </source>
</evidence>
<comment type="catalytic activity">
    <reaction evidence="1 8">
        <text>L-glutamate = D-glutamate</text>
        <dbReference type="Rhea" id="RHEA:12813"/>
        <dbReference type="ChEBI" id="CHEBI:29985"/>
        <dbReference type="ChEBI" id="CHEBI:29986"/>
        <dbReference type="EC" id="5.1.1.3"/>
    </reaction>
</comment>
<keyword evidence="3 8" id="KW-0133">Cell shape</keyword>
<evidence type="ECO:0000256" key="5">
    <source>
        <dbReference type="ARBA" id="ARBA00023235"/>
    </source>
</evidence>
<evidence type="ECO:0000313" key="9">
    <source>
        <dbReference type="EMBL" id="OKH21342.1"/>
    </source>
</evidence>
<feature type="active site" description="Proton donor/acceptor" evidence="8">
    <location>
        <position position="76"/>
    </location>
</feature>
<dbReference type="GO" id="GO:0008881">
    <property type="term" value="F:glutamate racemase activity"/>
    <property type="evidence" value="ECO:0007669"/>
    <property type="project" value="UniProtKB-UniRule"/>
</dbReference>
<protein>
    <recommendedName>
        <fullName evidence="7 8">Glutamate racemase</fullName>
        <ecNumber evidence="2 8">5.1.1.3</ecNumber>
    </recommendedName>
</protein>
<dbReference type="GO" id="GO:0009252">
    <property type="term" value="P:peptidoglycan biosynthetic process"/>
    <property type="evidence" value="ECO:0007669"/>
    <property type="project" value="UniProtKB-UniRule"/>
</dbReference>
<comment type="caution">
    <text evidence="9">The sequence shown here is derived from an EMBL/GenBank/DDBJ whole genome shotgun (WGS) entry which is preliminary data.</text>
</comment>
<evidence type="ECO:0000256" key="7">
    <source>
        <dbReference type="ARBA" id="ARBA00070053"/>
    </source>
</evidence>
<keyword evidence="4 8" id="KW-0573">Peptidoglycan synthesis</keyword>
<evidence type="ECO:0000256" key="8">
    <source>
        <dbReference type="HAMAP-Rule" id="MF_00258"/>
    </source>
</evidence>
<dbReference type="InterPro" id="IPR001920">
    <property type="entry name" value="Asp/Glu_race"/>
</dbReference>
<evidence type="ECO:0000256" key="6">
    <source>
        <dbReference type="ARBA" id="ARBA00023316"/>
    </source>
</evidence>
<gene>
    <name evidence="8" type="primary">murI</name>
    <name evidence="9" type="ORF">NIES593_16230</name>
</gene>
<dbReference type="PROSITE" id="PS00923">
    <property type="entry name" value="ASP_GLU_RACEMASE_1"/>
    <property type="match status" value="1"/>
</dbReference>
<dbReference type="HAMAP" id="MF_00258">
    <property type="entry name" value="Glu_racemase"/>
    <property type="match status" value="1"/>
</dbReference>
<dbReference type="GO" id="GO:0008360">
    <property type="term" value="P:regulation of cell shape"/>
    <property type="evidence" value="ECO:0007669"/>
    <property type="project" value="UniProtKB-KW"/>
</dbReference>
<dbReference type="SUPFAM" id="SSF53681">
    <property type="entry name" value="Aspartate/glutamate racemase"/>
    <property type="match status" value="2"/>
</dbReference>
<keyword evidence="6 8" id="KW-0961">Cell wall biogenesis/degradation</keyword>
<dbReference type="STRING" id="1921803.NIES593_16230"/>
<dbReference type="NCBIfam" id="TIGR00067">
    <property type="entry name" value="glut_race"/>
    <property type="match status" value="1"/>
</dbReference>